<dbReference type="PROSITE" id="PS50830">
    <property type="entry name" value="TNASE_3"/>
    <property type="match status" value="1"/>
</dbReference>
<dbReference type="PROSITE" id="PS01284">
    <property type="entry name" value="TNASE_2"/>
    <property type="match status" value="1"/>
</dbReference>
<dbReference type="Proteomes" id="UP000593812">
    <property type="component" value="Chromosome"/>
</dbReference>
<keyword evidence="5" id="KW-1133">Transmembrane helix</keyword>
<evidence type="ECO:0000256" key="4">
    <source>
        <dbReference type="SAM" id="MobiDB-lite"/>
    </source>
</evidence>
<dbReference type="GO" id="GO:0016787">
    <property type="term" value="F:hydrolase activity"/>
    <property type="evidence" value="ECO:0007669"/>
    <property type="project" value="UniProtKB-KW"/>
</dbReference>
<reference evidence="7 9" key="1">
    <citation type="submission" date="2019-09" db="EMBL/GenBank/DDBJ databases">
        <title>Non-baumannii Acinetobacter spp. carrying blaNDM-1 isolated in China.</title>
        <authorList>
            <person name="Cui C."/>
            <person name="Chen C."/>
            <person name="Sun J."/>
            <person name="Liu Y."/>
        </authorList>
    </citation>
    <scope>NUCLEOTIDE SEQUENCE [LARGE SCALE GENOMIC DNA]</scope>
    <source>
        <strain evidence="7 9">B18</strain>
    </source>
</reference>
<evidence type="ECO:0000256" key="2">
    <source>
        <dbReference type="ARBA" id="ARBA00022759"/>
    </source>
</evidence>
<proteinExistence type="predicted"/>
<dbReference type="EMBL" id="CP044455">
    <property type="protein sequence ID" value="QIC70162.1"/>
    <property type="molecule type" value="Genomic_DNA"/>
</dbReference>
<dbReference type="Pfam" id="PF00565">
    <property type="entry name" value="SNase"/>
    <property type="match status" value="1"/>
</dbReference>
<dbReference type="SUPFAM" id="SSF50199">
    <property type="entry name" value="Staphylococcal nuclease"/>
    <property type="match status" value="1"/>
</dbReference>
<accession>A0A6C0Y2M2</accession>
<keyword evidence="5" id="KW-0812">Transmembrane</keyword>
<sequence>MLTELSPFWLLALAAGCCLVAFMLLGKISRFVQQLFRPFKKGKTYWARVTAVSDGDTLTLYRFNLRRSETRIRFAYIDAPESSQSYGPETRRLVKTMLHQKVVRVKITDIDRYGRHVGVIYRYRKNVNEELVKRGAAWVYEDYIRDRKQLAHMRALQTQARARKKGLWKSSRPVRPSVYRKQNRK</sequence>
<dbReference type="InterPro" id="IPR002071">
    <property type="entry name" value="Thermonucl_AS"/>
</dbReference>
<dbReference type="AlphaFoldDB" id="A0A6C0Y2M2"/>
<evidence type="ECO:0000313" key="7">
    <source>
        <dbReference type="EMBL" id="QIC70162.1"/>
    </source>
</evidence>
<feature type="region of interest" description="Disordered" evidence="4">
    <location>
        <begin position="162"/>
        <end position="185"/>
    </location>
</feature>
<organism evidence="7 9">
    <name type="scientific">Acinetobacter indicus</name>
    <dbReference type="NCBI Taxonomy" id="756892"/>
    <lineage>
        <taxon>Bacteria</taxon>
        <taxon>Pseudomonadati</taxon>
        <taxon>Pseudomonadota</taxon>
        <taxon>Gammaproteobacteria</taxon>
        <taxon>Moraxellales</taxon>
        <taxon>Moraxellaceae</taxon>
        <taxon>Acinetobacter</taxon>
    </lineage>
</organism>
<evidence type="ECO:0000256" key="3">
    <source>
        <dbReference type="ARBA" id="ARBA00022801"/>
    </source>
</evidence>
<dbReference type="RefSeq" id="WP_005178218.1">
    <property type="nucleotide sequence ID" value="NZ_CP044018.1"/>
</dbReference>
<dbReference type="InterPro" id="IPR016071">
    <property type="entry name" value="Staphylococal_nuclease_OB-fold"/>
</dbReference>
<keyword evidence="1" id="KW-0540">Nuclease</keyword>
<protein>
    <submittedName>
        <fullName evidence="7">Nuclease</fullName>
    </submittedName>
</protein>
<evidence type="ECO:0000313" key="10">
    <source>
        <dbReference type="Proteomes" id="UP000593812"/>
    </source>
</evidence>
<dbReference type="EMBL" id="CP048654">
    <property type="protein sequence ID" value="QOW44129.1"/>
    <property type="molecule type" value="Genomic_DNA"/>
</dbReference>
<evidence type="ECO:0000259" key="6">
    <source>
        <dbReference type="PROSITE" id="PS50830"/>
    </source>
</evidence>
<dbReference type="Proteomes" id="UP000503440">
    <property type="component" value="Chromosome"/>
</dbReference>
<feature type="transmembrane region" description="Helical" evidence="5">
    <location>
        <begin position="6"/>
        <end position="25"/>
    </location>
</feature>
<evidence type="ECO:0000256" key="1">
    <source>
        <dbReference type="ARBA" id="ARBA00022722"/>
    </source>
</evidence>
<dbReference type="InterPro" id="IPR035437">
    <property type="entry name" value="SNase_OB-fold_sf"/>
</dbReference>
<name>A0A6C0Y2M2_9GAMM</name>
<evidence type="ECO:0000313" key="9">
    <source>
        <dbReference type="Proteomes" id="UP000503440"/>
    </source>
</evidence>
<dbReference type="GO" id="GO:0003676">
    <property type="term" value="F:nucleic acid binding"/>
    <property type="evidence" value="ECO:0007669"/>
    <property type="project" value="InterPro"/>
</dbReference>
<evidence type="ECO:0000313" key="8">
    <source>
        <dbReference type="EMBL" id="QOW44129.1"/>
    </source>
</evidence>
<dbReference type="PANTHER" id="PTHR12302">
    <property type="entry name" value="EBNA2 BINDING PROTEIN P100"/>
    <property type="match status" value="1"/>
</dbReference>
<feature type="domain" description="TNase-like" evidence="6">
    <location>
        <begin position="43"/>
        <end position="170"/>
    </location>
</feature>
<dbReference type="PANTHER" id="PTHR12302:SF3">
    <property type="entry name" value="SERINE_THREONINE-PROTEIN KINASE 31"/>
    <property type="match status" value="1"/>
</dbReference>
<keyword evidence="2" id="KW-0255">Endonuclease</keyword>
<dbReference type="GO" id="GO:0004519">
    <property type="term" value="F:endonuclease activity"/>
    <property type="evidence" value="ECO:0007669"/>
    <property type="project" value="UniProtKB-KW"/>
</dbReference>
<dbReference type="Gene3D" id="2.40.50.90">
    <property type="match status" value="1"/>
</dbReference>
<keyword evidence="3" id="KW-0378">Hydrolase</keyword>
<reference evidence="8 10" key="2">
    <citation type="submission" date="2020-02" db="EMBL/GenBank/DDBJ databases">
        <title>Tigecycline-resistant Acinetobacter species from pigs and migratory birds.</title>
        <authorList>
            <person name="Chen C."/>
            <person name="Sun J."/>
            <person name="Liao X.-P."/>
            <person name="Liu Y.-H."/>
        </authorList>
    </citation>
    <scope>NUCLEOTIDE SEQUENCE [LARGE SCALE GENOMIC DNA]</scope>
    <source>
        <strain evidence="8 10">C15_T</strain>
    </source>
</reference>
<gene>
    <name evidence="7" type="ORF">FSC09_06950</name>
    <name evidence="8" type="ORF">G0027_15515</name>
</gene>
<keyword evidence="5" id="KW-0472">Membrane</keyword>
<evidence type="ECO:0000256" key="5">
    <source>
        <dbReference type="SAM" id="Phobius"/>
    </source>
</evidence>
<dbReference type="SMART" id="SM00318">
    <property type="entry name" value="SNc"/>
    <property type="match status" value="1"/>
</dbReference>